<proteinExistence type="predicted"/>
<dbReference type="OrthoDB" id="9761935at2"/>
<keyword evidence="1" id="KW-1133">Transmembrane helix</keyword>
<evidence type="ECO:0000313" key="4">
    <source>
        <dbReference type="Proteomes" id="UP000238348"/>
    </source>
</evidence>
<dbReference type="EMBL" id="CP012673">
    <property type="protein sequence ID" value="AUX41106.1"/>
    <property type="molecule type" value="Genomic_DNA"/>
</dbReference>
<dbReference type="AlphaFoldDB" id="A0A2L0EP88"/>
<feature type="domain" description="CHAT" evidence="2">
    <location>
        <begin position="1"/>
        <end position="316"/>
    </location>
</feature>
<feature type="transmembrane region" description="Helical" evidence="1">
    <location>
        <begin position="349"/>
        <end position="366"/>
    </location>
</feature>
<dbReference type="PANTHER" id="PTHR10098">
    <property type="entry name" value="RAPSYN-RELATED"/>
    <property type="match status" value="1"/>
</dbReference>
<evidence type="ECO:0000313" key="3">
    <source>
        <dbReference type="EMBL" id="AUX41106.1"/>
    </source>
</evidence>
<dbReference type="PANTHER" id="PTHR10098:SF108">
    <property type="entry name" value="TETRATRICOPEPTIDE REPEAT PROTEIN 28"/>
    <property type="match status" value="1"/>
</dbReference>
<gene>
    <name evidence="3" type="ORF">SOCE26_025110</name>
</gene>
<sequence>MQPIRRVLGPTRWVLLSPDGLLNLVPFSALLDEDGRYLVERYAFTYLPSGRDLLRLRATAPQREGAVVIAAPDYDYLLAPAGPRAQGSRSSSEELAPAHFTPLAAAADEGQAVSQELAGARLLLGRTATESAVKALRGPQVLHIVTHGFFASGQEPPEPPPAFPAIVSSRLRGMPGFHLYVENPLLRSGLAFAGANRKTTGDDNGILTAMEASQLDLNGTKLVVLAACETGVGETESGDGVYGLRRAFLMSGAETQILSLWNADDASTRELMHGYYTRLKAGGGRSESMRQAQLAMLATPERAHPHYWASFIVSGNGAALDGRPVEPSFAKVHPGARGCRCEVGPQPPAGIAGASAAALLAVASLARRRRRRGSRCAGARRR</sequence>
<keyword evidence="1" id="KW-0472">Membrane</keyword>
<keyword evidence="1" id="KW-0812">Transmembrane</keyword>
<organism evidence="3 4">
    <name type="scientific">Sorangium cellulosum</name>
    <name type="common">Polyangium cellulosum</name>
    <dbReference type="NCBI Taxonomy" id="56"/>
    <lineage>
        <taxon>Bacteria</taxon>
        <taxon>Pseudomonadati</taxon>
        <taxon>Myxococcota</taxon>
        <taxon>Polyangia</taxon>
        <taxon>Polyangiales</taxon>
        <taxon>Polyangiaceae</taxon>
        <taxon>Sorangium</taxon>
    </lineage>
</organism>
<protein>
    <recommendedName>
        <fullName evidence="2">CHAT domain-containing protein</fullName>
    </recommendedName>
</protein>
<dbReference type="Pfam" id="PF12770">
    <property type="entry name" value="CHAT"/>
    <property type="match status" value="1"/>
</dbReference>
<accession>A0A2L0EP88</accession>
<reference evidence="3 4" key="1">
    <citation type="submission" date="2015-09" db="EMBL/GenBank/DDBJ databases">
        <title>Sorangium comparison.</title>
        <authorList>
            <person name="Zaburannyi N."/>
            <person name="Bunk B."/>
            <person name="Overmann J."/>
            <person name="Mueller R."/>
        </authorList>
    </citation>
    <scope>NUCLEOTIDE SEQUENCE [LARGE SCALE GENOMIC DNA]</scope>
    <source>
        <strain evidence="3 4">So ce26</strain>
    </source>
</reference>
<evidence type="ECO:0000259" key="2">
    <source>
        <dbReference type="Pfam" id="PF12770"/>
    </source>
</evidence>
<evidence type="ECO:0000256" key="1">
    <source>
        <dbReference type="SAM" id="Phobius"/>
    </source>
</evidence>
<dbReference type="Proteomes" id="UP000238348">
    <property type="component" value="Chromosome"/>
</dbReference>
<dbReference type="InterPro" id="IPR024983">
    <property type="entry name" value="CHAT_dom"/>
</dbReference>
<name>A0A2L0EP88_SORCE</name>